<gene>
    <name evidence="2" type="ORF">HELGO_WM22642</name>
</gene>
<feature type="transmembrane region" description="Helical" evidence="1">
    <location>
        <begin position="61"/>
        <end position="84"/>
    </location>
</feature>
<accession>A0A6S6U1Z2</accession>
<keyword evidence="1" id="KW-1133">Transmembrane helix</keyword>
<evidence type="ECO:0008006" key="3">
    <source>
        <dbReference type="Google" id="ProtNLM"/>
    </source>
</evidence>
<keyword evidence="1" id="KW-0812">Transmembrane</keyword>
<dbReference type="AlphaFoldDB" id="A0A6S6U1Z2"/>
<name>A0A6S6U1Z2_9BACT</name>
<evidence type="ECO:0000313" key="2">
    <source>
        <dbReference type="EMBL" id="CAA6828565.1"/>
    </source>
</evidence>
<keyword evidence="1" id="KW-0472">Membrane</keyword>
<evidence type="ECO:0000256" key="1">
    <source>
        <dbReference type="SAM" id="Phobius"/>
    </source>
</evidence>
<dbReference type="InterPro" id="IPR009325">
    <property type="entry name" value="DUF983"/>
</dbReference>
<organism evidence="2">
    <name type="scientific">uncultured Aureispira sp</name>
    <dbReference type="NCBI Taxonomy" id="1331704"/>
    <lineage>
        <taxon>Bacteria</taxon>
        <taxon>Pseudomonadati</taxon>
        <taxon>Bacteroidota</taxon>
        <taxon>Saprospiria</taxon>
        <taxon>Saprospirales</taxon>
        <taxon>Saprospiraceae</taxon>
        <taxon>Aureispira</taxon>
        <taxon>environmental samples</taxon>
    </lineage>
</organism>
<dbReference type="EMBL" id="CACVAQ010000433">
    <property type="protein sequence ID" value="CAA6828565.1"/>
    <property type="molecule type" value="Genomic_DNA"/>
</dbReference>
<feature type="transmembrane region" description="Helical" evidence="1">
    <location>
        <begin position="90"/>
        <end position="108"/>
    </location>
</feature>
<protein>
    <recommendedName>
        <fullName evidence="3">DUF983 domain-containing protein</fullName>
    </recommendedName>
</protein>
<dbReference type="Pfam" id="PF06170">
    <property type="entry name" value="DUF983"/>
    <property type="match status" value="1"/>
</dbReference>
<proteinExistence type="predicted"/>
<reference evidence="2" key="1">
    <citation type="submission" date="2020-01" db="EMBL/GenBank/DDBJ databases">
        <authorList>
            <person name="Meier V. D."/>
            <person name="Meier V D."/>
        </authorList>
    </citation>
    <scope>NUCLEOTIDE SEQUENCE</scope>
    <source>
        <strain evidence="2">HLG_WM_MAG_10</strain>
    </source>
</reference>
<sequence length="126" mass="14351">MFKKGSKLYSIRKFKCPRCHEGDLYKSSLVSMQGIYNMHESCPKCKQDFQKEPGFYWGAMYIGYGLSSGYMLSAMVLCIFVFNFTVNQSFVAAIIGGVLFVPLIARLARAIWINIYVKYNPSAIKD</sequence>